<dbReference type="CDD" id="cd02208">
    <property type="entry name" value="cupin_RmlC-like"/>
    <property type="match status" value="1"/>
</dbReference>
<dbReference type="SUPFAM" id="SSF51182">
    <property type="entry name" value="RmlC-like cupins"/>
    <property type="match status" value="1"/>
</dbReference>
<geneLocation type="plasmid" evidence="3">
    <name>prhbstw-00938_2</name>
</geneLocation>
<gene>
    <name evidence="2" type="ORF">HV331_27110</name>
</gene>
<proteinExistence type="predicted"/>
<feature type="signal peptide" evidence="1">
    <location>
        <begin position="1"/>
        <end position="21"/>
    </location>
</feature>
<feature type="chain" id="PRO_5042895199" evidence="1">
    <location>
        <begin position="22"/>
        <end position="155"/>
    </location>
</feature>
<dbReference type="Proteomes" id="UP000514462">
    <property type="component" value="Plasmid pRHBSTW-00938_2"/>
</dbReference>
<protein>
    <submittedName>
        <fullName evidence="2">Cupin domain-containing protein</fullName>
    </submittedName>
</protein>
<dbReference type="EMBL" id="CP055905">
    <property type="protein sequence ID" value="QMR43142.1"/>
    <property type="molecule type" value="Genomic_DNA"/>
</dbReference>
<evidence type="ECO:0000313" key="3">
    <source>
        <dbReference type="Proteomes" id="UP000514462"/>
    </source>
</evidence>
<evidence type="ECO:0000256" key="1">
    <source>
        <dbReference type="SAM" id="SignalP"/>
    </source>
</evidence>
<dbReference type="InterPro" id="IPR011051">
    <property type="entry name" value="RmlC_Cupin_sf"/>
</dbReference>
<dbReference type="Gene3D" id="2.60.120.10">
    <property type="entry name" value="Jelly Rolls"/>
    <property type="match status" value="1"/>
</dbReference>
<dbReference type="InterPro" id="IPR014710">
    <property type="entry name" value="RmlC-like_jellyroll"/>
</dbReference>
<dbReference type="AlphaFoldDB" id="A0AAP9R232"/>
<dbReference type="RefSeq" id="WP_182015520.1">
    <property type="nucleotide sequence ID" value="NZ_CP055905.1"/>
</dbReference>
<name>A0AAP9R232_KLEAE</name>
<sequence>MKFITTCTALIIALSSTAALAGECPAGKEGPTPFKPAMETKGSIQVVNNGQFDLDNEAVAAKGWHLRSRTIYFGKDSVAQIHSHDERPEIATMLSGSVTIYAKNCTVGVKMKPGEVYRSGRGDSHWAVNDSGAPAVMYATDIYSKDTFPVSGGQK</sequence>
<keyword evidence="1" id="KW-0732">Signal</keyword>
<reference evidence="3" key="1">
    <citation type="submission" date="2020-06" db="EMBL/GenBank/DDBJ databases">
        <title>REHAB project genomes.</title>
        <authorList>
            <person name="Shaw L.P."/>
        </authorList>
    </citation>
    <scope>NUCLEOTIDE SEQUENCE [LARGE SCALE GENOMIC DNA]</scope>
    <source>
        <strain evidence="3">RHBSTW-00938</strain>
        <plasmid evidence="3">prhbstw-00938_2</plasmid>
    </source>
</reference>
<accession>A0AAP9R232</accession>
<organism evidence="2 3">
    <name type="scientific">Klebsiella aerogenes</name>
    <name type="common">Enterobacter aerogenes</name>
    <dbReference type="NCBI Taxonomy" id="548"/>
    <lineage>
        <taxon>Bacteria</taxon>
        <taxon>Pseudomonadati</taxon>
        <taxon>Pseudomonadota</taxon>
        <taxon>Gammaproteobacteria</taxon>
        <taxon>Enterobacterales</taxon>
        <taxon>Enterobacteriaceae</taxon>
        <taxon>Klebsiella/Raoultella group</taxon>
        <taxon>Klebsiella</taxon>
    </lineage>
</organism>
<evidence type="ECO:0000313" key="2">
    <source>
        <dbReference type="EMBL" id="QMR43142.1"/>
    </source>
</evidence>
<keyword evidence="2" id="KW-0614">Plasmid</keyword>